<protein>
    <submittedName>
        <fullName evidence="1">Uncharacterized protein</fullName>
    </submittedName>
</protein>
<gene>
    <name evidence="1" type="ORF">CRYO30217_02750</name>
</gene>
<keyword evidence="2" id="KW-1185">Reference proteome</keyword>
<evidence type="ECO:0000313" key="2">
    <source>
        <dbReference type="Proteomes" id="UP000683507"/>
    </source>
</evidence>
<dbReference type="AlphaFoldDB" id="A0A916NT69"/>
<reference evidence="1" key="1">
    <citation type="submission" date="2021-04" db="EMBL/GenBank/DDBJ databases">
        <authorList>
            <person name="Rodrigo-Torres L."/>
            <person name="Arahal R. D."/>
            <person name="Lucena T."/>
        </authorList>
    </citation>
    <scope>NUCLEOTIDE SEQUENCE</scope>
    <source>
        <strain evidence="1">AS29M-1</strain>
    </source>
</reference>
<evidence type="ECO:0000313" key="1">
    <source>
        <dbReference type="EMBL" id="CAG5085407.1"/>
    </source>
</evidence>
<dbReference type="Proteomes" id="UP000683507">
    <property type="component" value="Chromosome"/>
</dbReference>
<sequence length="117" mass="13618">MSFEKKIASKTDFELAEILENRENYVPQFVEFAEFELSNRSISVEEFKEIAKQLVIQKVKEALKSYSPLKGKFNIPSSHFLTEEEVLAITKVEFEAWLERKEDFGFDVWKYAVGAIA</sequence>
<organism evidence="1 2">
    <name type="scientific">Parvicella tangerina</name>
    <dbReference type="NCBI Taxonomy" id="2829795"/>
    <lineage>
        <taxon>Bacteria</taxon>
        <taxon>Pseudomonadati</taxon>
        <taxon>Bacteroidota</taxon>
        <taxon>Flavobacteriia</taxon>
        <taxon>Flavobacteriales</taxon>
        <taxon>Parvicellaceae</taxon>
        <taxon>Parvicella</taxon>
    </lineage>
</organism>
<accession>A0A916NT69</accession>
<dbReference type="RefSeq" id="WP_258542954.1">
    <property type="nucleotide sequence ID" value="NZ_OU015584.1"/>
</dbReference>
<dbReference type="EMBL" id="OU015584">
    <property type="protein sequence ID" value="CAG5085407.1"/>
    <property type="molecule type" value="Genomic_DNA"/>
</dbReference>
<proteinExistence type="predicted"/>
<dbReference type="KEGG" id="ptan:CRYO30217_02750"/>
<name>A0A916NT69_9FLAO</name>